<evidence type="ECO:0000313" key="2">
    <source>
        <dbReference type="EMBL" id="MBB3190008.1"/>
    </source>
</evidence>
<evidence type="ECO:0000313" key="3">
    <source>
        <dbReference type="Proteomes" id="UP000547614"/>
    </source>
</evidence>
<dbReference type="SUPFAM" id="SSF53098">
    <property type="entry name" value="Ribonuclease H-like"/>
    <property type="match status" value="1"/>
</dbReference>
<comment type="caution">
    <text evidence="2">The sequence shown here is derived from an EMBL/GenBank/DDBJ whole genome shotgun (WGS) entry which is preliminary data.</text>
</comment>
<dbReference type="PANTHER" id="PTHR46889">
    <property type="entry name" value="TRANSPOSASE INSF FOR INSERTION SEQUENCE IS3B-RELATED"/>
    <property type="match status" value="1"/>
</dbReference>
<dbReference type="InterPro" id="IPR050900">
    <property type="entry name" value="Transposase_IS3/IS150/IS904"/>
</dbReference>
<dbReference type="Proteomes" id="UP000547614">
    <property type="component" value="Unassembled WGS sequence"/>
</dbReference>
<dbReference type="PANTHER" id="PTHR46889:SF4">
    <property type="entry name" value="TRANSPOSASE INSO FOR INSERTION SEQUENCE ELEMENT IS911B-RELATED"/>
    <property type="match status" value="1"/>
</dbReference>
<dbReference type="GO" id="GO:0015074">
    <property type="term" value="P:DNA integration"/>
    <property type="evidence" value="ECO:0007669"/>
    <property type="project" value="InterPro"/>
</dbReference>
<accession>A0A839V7I8</accession>
<gene>
    <name evidence="2" type="ORF">FHR94_001239</name>
</gene>
<proteinExistence type="predicted"/>
<evidence type="ECO:0000259" key="1">
    <source>
        <dbReference type="Pfam" id="PF13333"/>
    </source>
</evidence>
<dbReference type="Pfam" id="PF13333">
    <property type="entry name" value="rve_2"/>
    <property type="match status" value="1"/>
</dbReference>
<feature type="domain" description="Integrase catalytic" evidence="1">
    <location>
        <begin position="3"/>
        <end position="58"/>
    </location>
</feature>
<organism evidence="2 3">
    <name type="scientific">Halomonas cerina</name>
    <dbReference type="NCBI Taxonomy" id="447424"/>
    <lineage>
        <taxon>Bacteria</taxon>
        <taxon>Pseudomonadati</taxon>
        <taxon>Pseudomonadota</taxon>
        <taxon>Gammaproteobacteria</taxon>
        <taxon>Oceanospirillales</taxon>
        <taxon>Halomonadaceae</taxon>
        <taxon>Halomonas</taxon>
    </lineage>
</organism>
<keyword evidence="3" id="KW-1185">Reference proteome</keyword>
<dbReference type="InterPro" id="IPR001584">
    <property type="entry name" value="Integrase_cat-core"/>
</dbReference>
<protein>
    <submittedName>
        <fullName evidence="2">Putative transposase</fullName>
    </submittedName>
</protein>
<sequence length="63" mass="7194">MAESFFATLECELLDRRRFATPSEAQRAVFAFIEGWYNPHRRHSAIGYASPVQFERQNAAASS</sequence>
<reference evidence="2 3" key="1">
    <citation type="submission" date="2020-08" db="EMBL/GenBank/DDBJ databases">
        <title>Genomic Encyclopedia of Type Strains, Phase III (KMG-III): the genomes of soil and plant-associated and newly described type strains.</title>
        <authorList>
            <person name="Whitman W."/>
        </authorList>
    </citation>
    <scope>NUCLEOTIDE SEQUENCE [LARGE SCALE GENOMIC DNA]</scope>
    <source>
        <strain evidence="2 3">CECT 7282</strain>
    </source>
</reference>
<dbReference type="EMBL" id="JACHXP010000005">
    <property type="protein sequence ID" value="MBB3190008.1"/>
    <property type="molecule type" value="Genomic_DNA"/>
</dbReference>
<dbReference type="AlphaFoldDB" id="A0A839V7I8"/>
<name>A0A839V7I8_9GAMM</name>
<dbReference type="InterPro" id="IPR012337">
    <property type="entry name" value="RNaseH-like_sf"/>
</dbReference>